<dbReference type="WBParaSite" id="OFLC_0000685001-mRNA-1">
    <property type="protein sequence ID" value="OFLC_0000685001-mRNA-1"/>
    <property type="gene ID" value="OFLC_0000685001"/>
</dbReference>
<protein>
    <submittedName>
        <fullName evidence="4">AATF-Che1 domain-containing protein</fullName>
    </submittedName>
</protein>
<proteinExistence type="predicted"/>
<feature type="compositionally biased region" description="Basic residues" evidence="1">
    <location>
        <begin position="18"/>
        <end position="36"/>
    </location>
</feature>
<feature type="compositionally biased region" description="Acidic residues" evidence="1">
    <location>
        <begin position="42"/>
        <end position="51"/>
    </location>
</feature>
<reference evidence="2 3" key="2">
    <citation type="submission" date="2018-11" db="EMBL/GenBank/DDBJ databases">
        <authorList>
            <consortium name="Pathogen Informatics"/>
        </authorList>
    </citation>
    <scope>NUCLEOTIDE SEQUENCE [LARGE SCALE GENOMIC DNA]</scope>
</reference>
<gene>
    <name evidence="2" type="ORF">OFLC_LOCUS6852</name>
</gene>
<accession>A0A183HH89</accession>
<evidence type="ECO:0000313" key="4">
    <source>
        <dbReference type="WBParaSite" id="OFLC_0000685001-mRNA-1"/>
    </source>
</evidence>
<organism evidence="4">
    <name type="scientific">Onchocerca flexuosa</name>
    <dbReference type="NCBI Taxonomy" id="387005"/>
    <lineage>
        <taxon>Eukaryota</taxon>
        <taxon>Metazoa</taxon>
        <taxon>Ecdysozoa</taxon>
        <taxon>Nematoda</taxon>
        <taxon>Chromadorea</taxon>
        <taxon>Rhabditida</taxon>
        <taxon>Spirurina</taxon>
        <taxon>Spiruromorpha</taxon>
        <taxon>Filarioidea</taxon>
        <taxon>Onchocercidae</taxon>
        <taxon>Onchocerca</taxon>
    </lineage>
</organism>
<keyword evidence="3" id="KW-1185">Reference proteome</keyword>
<reference evidence="4" key="1">
    <citation type="submission" date="2016-06" db="UniProtKB">
        <authorList>
            <consortium name="WormBaseParasite"/>
        </authorList>
    </citation>
    <scope>IDENTIFICATION</scope>
</reference>
<dbReference type="EMBL" id="UZAJ01006769">
    <property type="protein sequence ID" value="VDO48116.1"/>
    <property type="molecule type" value="Genomic_DNA"/>
</dbReference>
<dbReference type="Proteomes" id="UP000267606">
    <property type="component" value="Unassembled WGS sequence"/>
</dbReference>
<dbReference type="AlphaFoldDB" id="A0A183HH89"/>
<feature type="region of interest" description="Disordered" evidence="1">
    <location>
        <begin position="1"/>
        <end position="70"/>
    </location>
</feature>
<evidence type="ECO:0000313" key="2">
    <source>
        <dbReference type="EMBL" id="VDO48116.1"/>
    </source>
</evidence>
<evidence type="ECO:0000313" key="3">
    <source>
        <dbReference type="Proteomes" id="UP000267606"/>
    </source>
</evidence>
<evidence type="ECO:0000256" key="1">
    <source>
        <dbReference type="SAM" id="MobiDB-lite"/>
    </source>
</evidence>
<sequence length="150" mass="17245">MSFFVRNRSNHGNDAKMRNKLKRKLTIPRLSKRKAKLANEDISSDEDDISYDDGGKFIENRSDEEEYEDVQEMAYRKAKQLLDDIQAEQQNDEGEPNDNAAITSRLRNDALSKVATLHRKVADGVRLGGTAVQYKAHRLIIYFSYISLHI</sequence>
<name>A0A183HH89_9BILA</name>
<dbReference type="STRING" id="387005.A0A183HH89"/>